<reference evidence="2 3" key="1">
    <citation type="journal article" date="2019" name="Nat. Ecol. Evol.">
        <title>Megaphylogeny resolves global patterns of mushroom evolution.</title>
        <authorList>
            <person name="Varga T."/>
            <person name="Krizsan K."/>
            <person name="Foldi C."/>
            <person name="Dima B."/>
            <person name="Sanchez-Garcia M."/>
            <person name="Sanchez-Ramirez S."/>
            <person name="Szollosi G.J."/>
            <person name="Szarkandi J.G."/>
            <person name="Papp V."/>
            <person name="Albert L."/>
            <person name="Andreopoulos W."/>
            <person name="Angelini C."/>
            <person name="Antonin V."/>
            <person name="Barry K.W."/>
            <person name="Bougher N.L."/>
            <person name="Buchanan P."/>
            <person name="Buyck B."/>
            <person name="Bense V."/>
            <person name="Catcheside P."/>
            <person name="Chovatia M."/>
            <person name="Cooper J."/>
            <person name="Damon W."/>
            <person name="Desjardin D."/>
            <person name="Finy P."/>
            <person name="Geml J."/>
            <person name="Haridas S."/>
            <person name="Hughes K."/>
            <person name="Justo A."/>
            <person name="Karasinski D."/>
            <person name="Kautmanova I."/>
            <person name="Kiss B."/>
            <person name="Kocsube S."/>
            <person name="Kotiranta H."/>
            <person name="LaButti K.M."/>
            <person name="Lechner B.E."/>
            <person name="Liimatainen K."/>
            <person name="Lipzen A."/>
            <person name="Lukacs Z."/>
            <person name="Mihaltcheva S."/>
            <person name="Morgado L.N."/>
            <person name="Niskanen T."/>
            <person name="Noordeloos M.E."/>
            <person name="Ohm R.A."/>
            <person name="Ortiz-Santana B."/>
            <person name="Ovrebo C."/>
            <person name="Racz N."/>
            <person name="Riley R."/>
            <person name="Savchenko A."/>
            <person name="Shiryaev A."/>
            <person name="Soop K."/>
            <person name="Spirin V."/>
            <person name="Szebenyi C."/>
            <person name="Tomsovsky M."/>
            <person name="Tulloss R.E."/>
            <person name="Uehling J."/>
            <person name="Grigoriev I.V."/>
            <person name="Vagvolgyi C."/>
            <person name="Papp T."/>
            <person name="Martin F.M."/>
            <person name="Miettinen O."/>
            <person name="Hibbett D.S."/>
            <person name="Nagy L.G."/>
        </authorList>
    </citation>
    <scope>NUCLEOTIDE SEQUENCE [LARGE SCALE GENOMIC DNA]</scope>
    <source>
        <strain evidence="2 3">CBS 962.96</strain>
    </source>
</reference>
<dbReference type="Proteomes" id="UP000297245">
    <property type="component" value="Unassembled WGS sequence"/>
</dbReference>
<dbReference type="AlphaFoldDB" id="A0A4S8LUY0"/>
<evidence type="ECO:0000313" key="2">
    <source>
        <dbReference type="EMBL" id="THU93362.1"/>
    </source>
</evidence>
<name>A0A4S8LUY0_DENBC</name>
<sequence>MHSTLDMDIPPGVGLSPIPALPIDILEEIFLHFDVESDSSARGPLLRALLSSKVIYRVALRRLWRYLSSPLPLVRLLPFVKVDDRGRLCGLDNTSTPKELDWSSFDTHASLVYKLDYITVHPLYPHPSSFSSFSAATTPTSYWTLFAQLLTLRPSSPASSHYHPFPRLKEFKLLFRSVPTRNEMRVMTKLFASSPSMERLELHSINDAHSFSDDDEGLDRVENIGVRSYRIGEFVKEITRKREKNLKKVWEDLDNDSGDAGSMSKTWTGLGNQRSTSTLRYLVLPRPMSQSSLHAFSNLADSLEELTLVWPRTELSSEEEDTTRGNLQEDEDWEEDENNEDDDINVDHHARFDSDLDSSSPFYPLDPLAFQQLGALINLTKLDIDFSDVTGVNYPHQSFVEHTTSSFYSYFDPHLSTSKSTSTSSSSSSTLTSSGPLPALTCLKLKAYLPFVVRFLEWVQSPGMEELEIVTVLGELKDWERVFGVVGGQWGGVGVAEGGGGGGEGRLKAIRCTDLHRSGEGIEYRPVSSLSSSASSMGLHEEERRCYTLLDLFQPLLVSSSGGGGSGLKKSLRVLMCRGFKFVEGGDEGVCRVLEGLEGLEEVGMPVPMPLPVHSVGGGTGIGTGTGTVGASNARVGVGVSVARRNSKMRRPGWETLLAIGQGKVGRKLRKLEMALDTGTFPREFLGVGGGAGAGDIEIGGPVGAGAGGRRGRFLPGRVPVMIGGASSVGGVAGGGVSPRRQGGRKSFMWGCDWATGYECLDPYVWLDGGRSVGNGRGREWGMRSSMRSSTTRRGQESMVTTISSPAPATAPAPVSGWSASKNLSGSHPPSPLSSLVVVGLSEVIGDKKVIARWLDHLFPELKVVEVGSGINSGGGGGGFGDARRGARHGGPGWGRRVTHGYGYGGFGDRYREQWDRVWEYVCYWREKGA</sequence>
<feature type="region of interest" description="Disordered" evidence="1">
    <location>
        <begin position="313"/>
        <end position="344"/>
    </location>
</feature>
<proteinExistence type="predicted"/>
<feature type="compositionally biased region" description="Acidic residues" evidence="1">
    <location>
        <begin position="328"/>
        <end position="344"/>
    </location>
</feature>
<keyword evidence="3" id="KW-1185">Reference proteome</keyword>
<evidence type="ECO:0000313" key="3">
    <source>
        <dbReference type="Proteomes" id="UP000297245"/>
    </source>
</evidence>
<gene>
    <name evidence="2" type="ORF">K435DRAFT_193832</name>
</gene>
<dbReference type="EMBL" id="ML179251">
    <property type="protein sequence ID" value="THU93362.1"/>
    <property type="molecule type" value="Genomic_DNA"/>
</dbReference>
<organism evidence="2 3">
    <name type="scientific">Dendrothele bispora (strain CBS 962.96)</name>
    <dbReference type="NCBI Taxonomy" id="1314807"/>
    <lineage>
        <taxon>Eukaryota</taxon>
        <taxon>Fungi</taxon>
        <taxon>Dikarya</taxon>
        <taxon>Basidiomycota</taxon>
        <taxon>Agaricomycotina</taxon>
        <taxon>Agaricomycetes</taxon>
        <taxon>Agaricomycetidae</taxon>
        <taxon>Agaricales</taxon>
        <taxon>Agaricales incertae sedis</taxon>
        <taxon>Dendrothele</taxon>
    </lineage>
</organism>
<protein>
    <submittedName>
        <fullName evidence="2">Uncharacterized protein</fullName>
    </submittedName>
</protein>
<evidence type="ECO:0000256" key="1">
    <source>
        <dbReference type="SAM" id="MobiDB-lite"/>
    </source>
</evidence>
<dbReference type="OrthoDB" id="3131599at2759"/>
<accession>A0A4S8LUY0</accession>